<organism evidence="1 2">
    <name type="scientific">Naganishia onofrii</name>
    <dbReference type="NCBI Taxonomy" id="1851511"/>
    <lineage>
        <taxon>Eukaryota</taxon>
        <taxon>Fungi</taxon>
        <taxon>Dikarya</taxon>
        <taxon>Basidiomycota</taxon>
        <taxon>Agaricomycotina</taxon>
        <taxon>Tremellomycetes</taxon>
        <taxon>Filobasidiales</taxon>
        <taxon>Filobasidiaceae</taxon>
        <taxon>Naganishia</taxon>
    </lineage>
</organism>
<evidence type="ECO:0000313" key="2">
    <source>
        <dbReference type="Proteomes" id="UP001234202"/>
    </source>
</evidence>
<dbReference type="Proteomes" id="UP001234202">
    <property type="component" value="Unassembled WGS sequence"/>
</dbReference>
<evidence type="ECO:0000313" key="1">
    <source>
        <dbReference type="EMBL" id="KAJ9118489.1"/>
    </source>
</evidence>
<keyword evidence="2" id="KW-1185">Reference proteome</keyword>
<sequence length="285" mass="31664">MILSAINSIKNVRLVQMLLSSFIAQAIFGASDKDFSLSTALMEAYMRPDVQNELKNRKYLDFKEGEDAEKFTPSWDHMLYGKEDREAFATQEARVKLAKAAMYLLTGLKADGQVVGKYSDIPGPSAKPDKVLQGGDLEPDTNNQYILVKGNGKPYIINGPTLVLTKDGGLRALYDDGQDWLLLDSRARLYPGDTKDVYKTRPSEDSGKDTEAFDRLLYNETPRNAIGIAADGMEKLNKVKQGDPTEISKFIKHPENFLFGVKAGVLGRRRDSATGPYVSRRTARA</sequence>
<gene>
    <name evidence="1" type="ORF">QFC24_006138</name>
</gene>
<reference evidence="1" key="1">
    <citation type="submission" date="2023-04" db="EMBL/GenBank/DDBJ databases">
        <title>Draft Genome sequencing of Naganishia species isolated from polar environments using Oxford Nanopore Technology.</title>
        <authorList>
            <person name="Leo P."/>
            <person name="Venkateswaran K."/>
        </authorList>
    </citation>
    <scope>NUCLEOTIDE SEQUENCE</scope>
    <source>
        <strain evidence="1">DBVPG 5303</strain>
    </source>
</reference>
<protein>
    <submittedName>
        <fullName evidence="1">Uncharacterized protein</fullName>
    </submittedName>
</protein>
<proteinExistence type="predicted"/>
<name>A0ACC2X535_9TREE</name>
<dbReference type="EMBL" id="JASBWV010000028">
    <property type="protein sequence ID" value="KAJ9118489.1"/>
    <property type="molecule type" value="Genomic_DNA"/>
</dbReference>
<accession>A0ACC2X535</accession>
<comment type="caution">
    <text evidence="1">The sequence shown here is derived from an EMBL/GenBank/DDBJ whole genome shotgun (WGS) entry which is preliminary data.</text>
</comment>